<evidence type="ECO:0000313" key="2">
    <source>
        <dbReference type="Proteomes" id="UP000075025"/>
    </source>
</evidence>
<dbReference type="Proteomes" id="UP000075025">
    <property type="component" value="Unassembled WGS sequence"/>
</dbReference>
<dbReference type="PATRIC" id="fig|2033.6.peg.2518"/>
<sequence>MNTLTDPQAAPDDPQQTLYSAMTASSAVVWFSASAKASEALTHVAGLFGVSVYDLSIIDGALALTPERTVLMALTRSAKGIAACVAPIAQGGIEAIDAALAKDWQLTRDALARGDLGRNGIFLQHAVLMGGQLHPEFADSDALEYVNGADLVHFGSR</sequence>
<dbReference type="AlphaFoldDB" id="A0A147EXT7"/>
<accession>A0A147EXT7</accession>
<reference evidence="1 2" key="1">
    <citation type="journal article" date="2016" name="Front. Microbiol.">
        <title>Genomic Resource of Rice Seed Associated Bacteria.</title>
        <authorList>
            <person name="Midha S."/>
            <person name="Bansal K."/>
            <person name="Sharma S."/>
            <person name="Kumar N."/>
            <person name="Patil P.P."/>
            <person name="Chaudhry V."/>
            <person name="Patil P.B."/>
        </authorList>
    </citation>
    <scope>NUCLEOTIDE SEQUENCE [LARGE SCALE GENOMIC DNA]</scope>
    <source>
        <strain evidence="1 2">NS220</strain>
    </source>
</reference>
<protein>
    <submittedName>
        <fullName evidence="1">Uncharacterized protein</fullName>
    </submittedName>
</protein>
<organism evidence="1 2">
    <name type="scientific">Microbacterium testaceum</name>
    <name type="common">Aureobacterium testaceum</name>
    <name type="synonym">Brevibacterium testaceum</name>
    <dbReference type="NCBI Taxonomy" id="2033"/>
    <lineage>
        <taxon>Bacteria</taxon>
        <taxon>Bacillati</taxon>
        <taxon>Actinomycetota</taxon>
        <taxon>Actinomycetes</taxon>
        <taxon>Micrococcales</taxon>
        <taxon>Microbacteriaceae</taxon>
        <taxon>Microbacterium</taxon>
    </lineage>
</organism>
<gene>
    <name evidence="1" type="ORF">NS220_07585</name>
</gene>
<dbReference type="RefSeq" id="WP_058623470.1">
    <property type="nucleotide sequence ID" value="NZ_LDRT01000045.1"/>
</dbReference>
<dbReference type="EMBL" id="LDRT01000045">
    <property type="protein sequence ID" value="KTR94871.1"/>
    <property type="molecule type" value="Genomic_DNA"/>
</dbReference>
<proteinExistence type="predicted"/>
<evidence type="ECO:0000313" key="1">
    <source>
        <dbReference type="EMBL" id="KTR94871.1"/>
    </source>
</evidence>
<name>A0A147EXT7_MICTE</name>
<comment type="caution">
    <text evidence="1">The sequence shown here is derived from an EMBL/GenBank/DDBJ whole genome shotgun (WGS) entry which is preliminary data.</text>
</comment>